<feature type="domain" description="D-alanyl-D-alanine carboxypeptidase-like core" evidence="2">
    <location>
        <begin position="83"/>
        <end position="224"/>
    </location>
</feature>
<accession>A0A6C2C2F4</accession>
<dbReference type="InterPro" id="IPR052179">
    <property type="entry name" value="DD-CPase-like"/>
</dbReference>
<dbReference type="RefSeq" id="WP_148623369.1">
    <property type="nucleotide sequence ID" value="NZ_SDGZ01000023.1"/>
</dbReference>
<dbReference type="Proteomes" id="UP000371977">
    <property type="component" value="Unassembled WGS sequence"/>
</dbReference>
<dbReference type="InterPro" id="IPR009045">
    <property type="entry name" value="Zn_M74/Hedgehog-like"/>
</dbReference>
<proteinExistence type="predicted"/>
<reference evidence="3 4" key="1">
    <citation type="submission" date="2019-01" db="EMBL/GenBank/DDBJ databases">
        <title>Weissella sp. nov., a novel lactic acid bacterium isolated from animal feces.</title>
        <authorList>
            <person name="Wang L.-T."/>
        </authorList>
    </citation>
    <scope>NUCLEOTIDE SEQUENCE [LARGE SCALE GENOMIC DNA]</scope>
    <source>
        <strain evidence="3 4">8H-2</strain>
    </source>
</reference>
<dbReference type="Gene3D" id="3.30.1380.10">
    <property type="match status" value="1"/>
</dbReference>
<evidence type="ECO:0000256" key="1">
    <source>
        <dbReference type="SAM" id="MobiDB-lite"/>
    </source>
</evidence>
<protein>
    <submittedName>
        <fullName evidence="3">D-alanyl-D-alanine carboxypeptidase family protein</fullName>
    </submittedName>
</protein>
<dbReference type="SUPFAM" id="SSF55166">
    <property type="entry name" value="Hedgehog/DD-peptidase"/>
    <property type="match status" value="1"/>
</dbReference>
<dbReference type="AlphaFoldDB" id="A0A6C2C2F4"/>
<dbReference type="PANTHER" id="PTHR34385:SF1">
    <property type="entry name" value="PEPTIDOGLYCAN L-ALANYL-D-GLUTAMATE ENDOPEPTIDASE CWLK"/>
    <property type="match status" value="1"/>
</dbReference>
<comment type="caution">
    <text evidence="3">The sequence shown here is derived from an EMBL/GenBank/DDBJ whole genome shotgun (WGS) entry which is preliminary data.</text>
</comment>
<gene>
    <name evidence="3" type="ORF">ESZ50_09480</name>
</gene>
<feature type="region of interest" description="Disordered" evidence="1">
    <location>
        <begin position="29"/>
        <end position="50"/>
    </location>
</feature>
<keyword evidence="3" id="KW-0121">Carboxypeptidase</keyword>
<dbReference type="Pfam" id="PF02557">
    <property type="entry name" value="VanY"/>
    <property type="match status" value="1"/>
</dbReference>
<keyword evidence="3" id="KW-0378">Hydrolase</keyword>
<organism evidence="3 4">
    <name type="scientific">Weissella muntiaci</name>
    <dbReference type="NCBI Taxonomy" id="2508881"/>
    <lineage>
        <taxon>Bacteria</taxon>
        <taxon>Bacillati</taxon>
        <taxon>Bacillota</taxon>
        <taxon>Bacilli</taxon>
        <taxon>Lactobacillales</taxon>
        <taxon>Lactobacillaceae</taxon>
        <taxon>Weissella</taxon>
    </lineage>
</organism>
<keyword evidence="4" id="KW-1185">Reference proteome</keyword>
<name>A0A6C2C2F4_9LACO</name>
<sequence>MKKYSWLLGLLVVLVIGGVIFKHLNTQTTTSDSSKSTSSKATSATSQSDLPAARASDWNLLVVNRDHPHDELNPTLTTVAGVQVDQRIANATTDFLAAAQKVDSAEHLISGYRSVAYQTQLYDRYVDQEMAGAAGTVNAGGGSITRAQAEKNVQTYSQPPKMSEHQTGLAIDMSTVDSLNESPKAVVKQIAALAPKYGFILRFPADGKKSTGVGYEDWHYRYVGVANAEYITKHNLTLEEYVAMLDK</sequence>
<keyword evidence="3" id="KW-0645">Protease</keyword>
<dbReference type="InterPro" id="IPR003709">
    <property type="entry name" value="VanY-like_core_dom"/>
</dbReference>
<dbReference type="GO" id="GO:0004180">
    <property type="term" value="F:carboxypeptidase activity"/>
    <property type="evidence" value="ECO:0007669"/>
    <property type="project" value="UniProtKB-KW"/>
</dbReference>
<dbReference type="GO" id="GO:0006508">
    <property type="term" value="P:proteolysis"/>
    <property type="evidence" value="ECO:0007669"/>
    <property type="project" value="InterPro"/>
</dbReference>
<dbReference type="EMBL" id="SDGZ01000023">
    <property type="protein sequence ID" value="TYC48201.1"/>
    <property type="molecule type" value="Genomic_DNA"/>
</dbReference>
<dbReference type="PANTHER" id="PTHR34385">
    <property type="entry name" value="D-ALANYL-D-ALANINE CARBOXYPEPTIDASE"/>
    <property type="match status" value="1"/>
</dbReference>
<dbReference type="CDD" id="cd14852">
    <property type="entry name" value="LD-carboxypeptidase"/>
    <property type="match status" value="1"/>
</dbReference>
<evidence type="ECO:0000313" key="4">
    <source>
        <dbReference type="Proteomes" id="UP000371977"/>
    </source>
</evidence>
<dbReference type="InterPro" id="IPR058193">
    <property type="entry name" value="VanY/YodJ_core_dom"/>
</dbReference>
<evidence type="ECO:0000259" key="2">
    <source>
        <dbReference type="Pfam" id="PF02557"/>
    </source>
</evidence>
<dbReference type="OrthoDB" id="9792074at2"/>
<evidence type="ECO:0000313" key="3">
    <source>
        <dbReference type="EMBL" id="TYC48201.1"/>
    </source>
</evidence>
<feature type="compositionally biased region" description="Low complexity" evidence="1">
    <location>
        <begin position="29"/>
        <end position="49"/>
    </location>
</feature>